<evidence type="ECO:0000313" key="1">
    <source>
        <dbReference type="Proteomes" id="UP000046392"/>
    </source>
</evidence>
<dbReference type="WBParaSite" id="SPAL_0000957000.1">
    <property type="protein sequence ID" value="SPAL_0000957000.1"/>
    <property type="gene ID" value="SPAL_0000957000"/>
</dbReference>
<dbReference type="InterPro" id="IPR004245">
    <property type="entry name" value="DUF229"/>
</dbReference>
<dbReference type="Proteomes" id="UP000046392">
    <property type="component" value="Unplaced"/>
</dbReference>
<dbReference type="PANTHER" id="PTHR10974:SF75">
    <property type="entry name" value="SULFATASE DOMAIN-CONTAINING PROTEIN"/>
    <property type="match status" value="1"/>
</dbReference>
<protein>
    <submittedName>
        <fullName evidence="2">Sulfatase domain-containing protein</fullName>
    </submittedName>
</protein>
<reference evidence="2" key="1">
    <citation type="submission" date="2017-02" db="UniProtKB">
        <authorList>
            <consortium name="WormBaseParasite"/>
        </authorList>
    </citation>
    <scope>IDENTIFICATION</scope>
</reference>
<proteinExistence type="predicted"/>
<keyword evidence="1" id="KW-1185">Reference proteome</keyword>
<dbReference type="PANTHER" id="PTHR10974">
    <property type="entry name" value="FI08016P-RELATED"/>
    <property type="match status" value="1"/>
</dbReference>
<evidence type="ECO:0000313" key="2">
    <source>
        <dbReference type="WBParaSite" id="SPAL_0000957000.1"/>
    </source>
</evidence>
<sequence length="145" mass="17217">MGYVTLSAEDYAYGGIFNYPECVGFKKETAHHTLKPLKVLLTHPIMSKLIKDKFKRKCYHHGFHIMDYMKDFLQKYKNNIKMSLMWQTNIIYGNLNNIFAADEIYYKFFKENEKYYKNSFSILMGDHGDKTDIFSLTDIGKYLVF</sequence>
<accession>A0A0N5BUQ0</accession>
<organism evidence="1 2">
    <name type="scientific">Strongyloides papillosus</name>
    <name type="common">Intestinal threadworm</name>
    <dbReference type="NCBI Taxonomy" id="174720"/>
    <lineage>
        <taxon>Eukaryota</taxon>
        <taxon>Metazoa</taxon>
        <taxon>Ecdysozoa</taxon>
        <taxon>Nematoda</taxon>
        <taxon>Chromadorea</taxon>
        <taxon>Rhabditida</taxon>
        <taxon>Tylenchina</taxon>
        <taxon>Panagrolaimomorpha</taxon>
        <taxon>Strongyloidoidea</taxon>
        <taxon>Strongyloididae</taxon>
        <taxon>Strongyloides</taxon>
    </lineage>
</organism>
<dbReference type="Pfam" id="PF02995">
    <property type="entry name" value="DUF229"/>
    <property type="match status" value="1"/>
</dbReference>
<dbReference type="GO" id="GO:0005615">
    <property type="term" value="C:extracellular space"/>
    <property type="evidence" value="ECO:0007669"/>
    <property type="project" value="TreeGrafter"/>
</dbReference>
<dbReference type="AlphaFoldDB" id="A0A0N5BUQ0"/>
<name>A0A0N5BUQ0_STREA</name>